<accession>A0ACB8A035</accession>
<dbReference type="EMBL" id="MU268036">
    <property type="protein sequence ID" value="KAH7906322.1"/>
    <property type="molecule type" value="Genomic_DNA"/>
</dbReference>
<gene>
    <name evidence="1" type="ORF">BJ138DRAFT_1016423</name>
</gene>
<dbReference type="Proteomes" id="UP000790377">
    <property type="component" value="Unassembled WGS sequence"/>
</dbReference>
<name>A0ACB8A035_9AGAM</name>
<evidence type="ECO:0000313" key="1">
    <source>
        <dbReference type="EMBL" id="KAH7906322.1"/>
    </source>
</evidence>
<protein>
    <submittedName>
        <fullName evidence="1">Uncharacterized protein</fullName>
    </submittedName>
</protein>
<sequence>MALSCGHHCRGTKADGSPCDCEVYTAPDNPTPPLQCQECLHGPSLHRPLEVAGSVLPNFPPPPQNTPANTSGSGAGGADMKSVDDMFRKITAGARARAIGPSADSQKATKGTIQVFAWVALINRLKRHGCAQIETDHKFSPTWTHEQVDAYLRFLFPLPFAYLDSLDVKGKSKESKKAIWAILCKQQRKLSVGPEMFPGGRDLKRYKGRNGSGIPGSYVFIGVFARFVVCNGNYLTSCSVSKTDPR</sequence>
<proteinExistence type="predicted"/>
<reference evidence="1" key="1">
    <citation type="journal article" date="2021" name="New Phytol.">
        <title>Evolutionary innovations through gain and loss of genes in the ectomycorrhizal Boletales.</title>
        <authorList>
            <person name="Wu G."/>
            <person name="Miyauchi S."/>
            <person name="Morin E."/>
            <person name="Kuo A."/>
            <person name="Drula E."/>
            <person name="Varga T."/>
            <person name="Kohler A."/>
            <person name="Feng B."/>
            <person name="Cao Y."/>
            <person name="Lipzen A."/>
            <person name="Daum C."/>
            <person name="Hundley H."/>
            <person name="Pangilinan J."/>
            <person name="Johnson J."/>
            <person name="Barry K."/>
            <person name="LaButti K."/>
            <person name="Ng V."/>
            <person name="Ahrendt S."/>
            <person name="Min B."/>
            <person name="Choi I.G."/>
            <person name="Park H."/>
            <person name="Plett J.M."/>
            <person name="Magnuson J."/>
            <person name="Spatafora J.W."/>
            <person name="Nagy L.G."/>
            <person name="Henrissat B."/>
            <person name="Grigoriev I.V."/>
            <person name="Yang Z.L."/>
            <person name="Xu J."/>
            <person name="Martin F.M."/>
        </authorList>
    </citation>
    <scope>NUCLEOTIDE SEQUENCE</scope>
    <source>
        <strain evidence="1">ATCC 28755</strain>
    </source>
</reference>
<organism evidence="1 2">
    <name type="scientific">Hygrophoropsis aurantiaca</name>
    <dbReference type="NCBI Taxonomy" id="72124"/>
    <lineage>
        <taxon>Eukaryota</taxon>
        <taxon>Fungi</taxon>
        <taxon>Dikarya</taxon>
        <taxon>Basidiomycota</taxon>
        <taxon>Agaricomycotina</taxon>
        <taxon>Agaricomycetes</taxon>
        <taxon>Agaricomycetidae</taxon>
        <taxon>Boletales</taxon>
        <taxon>Coniophorineae</taxon>
        <taxon>Hygrophoropsidaceae</taxon>
        <taxon>Hygrophoropsis</taxon>
    </lineage>
</organism>
<comment type="caution">
    <text evidence="1">The sequence shown here is derived from an EMBL/GenBank/DDBJ whole genome shotgun (WGS) entry which is preliminary data.</text>
</comment>
<evidence type="ECO:0000313" key="2">
    <source>
        <dbReference type="Proteomes" id="UP000790377"/>
    </source>
</evidence>
<keyword evidence="2" id="KW-1185">Reference proteome</keyword>